<evidence type="ECO:0000313" key="22">
    <source>
        <dbReference type="EMBL" id="KAF9329161.1"/>
    </source>
</evidence>
<dbReference type="GO" id="GO:0006660">
    <property type="term" value="P:phosphatidylserine catabolic process"/>
    <property type="evidence" value="ECO:0007669"/>
    <property type="project" value="TreeGrafter"/>
</dbReference>
<evidence type="ECO:0000256" key="5">
    <source>
        <dbReference type="ARBA" id="ARBA00011137"/>
    </source>
</evidence>
<dbReference type="AlphaFoldDB" id="A0A9P5SJB9"/>
<keyword evidence="12" id="KW-1133">Transmembrane helix</keyword>
<dbReference type="EC" id="3.1.1.3" evidence="6"/>
<evidence type="ECO:0000256" key="17">
    <source>
        <dbReference type="ARBA" id="ARBA00024663"/>
    </source>
</evidence>
<evidence type="ECO:0000256" key="7">
    <source>
        <dbReference type="ARBA" id="ARBA00022692"/>
    </source>
</evidence>
<dbReference type="CDD" id="cd00519">
    <property type="entry name" value="Lipase_3"/>
    <property type="match status" value="1"/>
</dbReference>
<feature type="domain" description="Fungal lipase-type" evidence="21">
    <location>
        <begin position="290"/>
        <end position="318"/>
    </location>
</feature>
<keyword evidence="14" id="KW-0443">Lipid metabolism</keyword>
<feature type="chain" id="PRO_5040421031" description="triacylglycerol lipase" evidence="20">
    <location>
        <begin position="26"/>
        <end position="455"/>
    </location>
</feature>
<evidence type="ECO:0000313" key="23">
    <source>
        <dbReference type="Proteomes" id="UP000696485"/>
    </source>
</evidence>
<feature type="region of interest" description="Disordered" evidence="19">
    <location>
        <begin position="32"/>
        <end position="62"/>
    </location>
</feature>
<evidence type="ECO:0000256" key="14">
    <source>
        <dbReference type="ARBA" id="ARBA00023098"/>
    </source>
</evidence>
<keyword evidence="10" id="KW-0442">Lipid degradation</keyword>
<proteinExistence type="inferred from homology"/>
<evidence type="ECO:0000256" key="11">
    <source>
        <dbReference type="ARBA" id="ARBA00022968"/>
    </source>
</evidence>
<keyword evidence="16" id="KW-0325">Glycoprotein</keyword>
<dbReference type="InterPro" id="IPR050805">
    <property type="entry name" value="ATG15_Lipase"/>
</dbReference>
<comment type="subcellular location">
    <subcellularLocation>
        <location evidence="3">Endosome</location>
        <location evidence="3">Multivesicular body membrane</location>
        <topology evidence="3">Single-pass type II membrane protein</topology>
    </subcellularLocation>
    <subcellularLocation>
        <location evidence="2">Prevacuolar compartment membrane</location>
        <topology evidence="2">Single-pass type II membrane protein</topology>
    </subcellularLocation>
</comment>
<evidence type="ECO:0000256" key="18">
    <source>
        <dbReference type="ARBA" id="ARBA00029828"/>
    </source>
</evidence>
<keyword evidence="8" id="KW-0967">Endosome</keyword>
<evidence type="ECO:0000256" key="19">
    <source>
        <dbReference type="SAM" id="MobiDB-lite"/>
    </source>
</evidence>
<comment type="subunit">
    <text evidence="5">Binds to both phosphatidylinositol (PI) and phosphatidylinositol 3,5-bisphosphate (PIP2).</text>
</comment>
<evidence type="ECO:0000256" key="3">
    <source>
        <dbReference type="ARBA" id="ARBA00004343"/>
    </source>
</evidence>
<dbReference type="InterPro" id="IPR029058">
    <property type="entry name" value="AB_hydrolase_fold"/>
</dbReference>
<evidence type="ECO:0000259" key="21">
    <source>
        <dbReference type="Pfam" id="PF01764"/>
    </source>
</evidence>
<dbReference type="GO" id="GO:0004806">
    <property type="term" value="F:triacylglycerol lipase activity"/>
    <property type="evidence" value="ECO:0007669"/>
    <property type="project" value="UniProtKB-EC"/>
</dbReference>
<feature type="compositionally biased region" description="Pro residues" evidence="19">
    <location>
        <begin position="47"/>
        <end position="59"/>
    </location>
</feature>
<dbReference type="GO" id="GO:0032585">
    <property type="term" value="C:multivesicular body membrane"/>
    <property type="evidence" value="ECO:0007669"/>
    <property type="project" value="UniProtKB-SubCell"/>
</dbReference>
<protein>
    <recommendedName>
        <fullName evidence="6">triacylglycerol lipase</fullName>
        <ecNumber evidence="6">3.1.1.3</ecNumber>
    </recommendedName>
    <alternativeName>
        <fullName evidence="18">Autophagy-related protein 15</fullName>
    </alternativeName>
</protein>
<evidence type="ECO:0000256" key="13">
    <source>
        <dbReference type="ARBA" id="ARBA00023006"/>
    </source>
</evidence>
<evidence type="ECO:0000256" key="8">
    <source>
        <dbReference type="ARBA" id="ARBA00022753"/>
    </source>
</evidence>
<keyword evidence="15" id="KW-0472">Membrane</keyword>
<dbReference type="PANTHER" id="PTHR47175">
    <property type="entry name" value="LIPASE ATG15-RELATED"/>
    <property type="match status" value="1"/>
</dbReference>
<reference evidence="22" key="1">
    <citation type="journal article" date="2020" name="Fungal Divers.">
        <title>Resolving the Mortierellaceae phylogeny through synthesis of multi-gene phylogenetics and phylogenomics.</title>
        <authorList>
            <person name="Vandepol N."/>
            <person name="Liber J."/>
            <person name="Desiro A."/>
            <person name="Na H."/>
            <person name="Kennedy M."/>
            <person name="Barry K."/>
            <person name="Grigoriev I.V."/>
            <person name="Miller A.N."/>
            <person name="O'Donnell K."/>
            <person name="Stajich J.E."/>
            <person name="Bonito G."/>
        </authorList>
    </citation>
    <scope>NUCLEOTIDE SEQUENCE</scope>
    <source>
        <strain evidence="22">NVP1</strain>
    </source>
</reference>
<sequence>MHSRILLIYCAALLATPFTSTPATAQLLPQLPFDHPFQQPDKHQAPFTPPQPPHTPPLPQDFAPQQHTLQLRHIFAHGAPGAKTAKVFRRLRVDDETRAQMAQVNLLNQGSSSPGSSFEHTLSDTLFPYPSTLSYGQSESPPRQQRVPDAKEHATVVSMVRMALDCYVDPKRQGWVDIGDEWDVETEIGWLEAGLRGYIFSSEDDKTVVIGIKGTSLKLFGTGGGPTGNNDKLNDNKMFSCCCGKVDRTWWGVCGCYMGGIQCSQQCLVEDAQKDRDESESYYGIGLKVVDAARALYPDADIFLTGHSLGGSVASLLGVTKGYPVFTFQSPGDMLYGKRVGIVKEQLTEADLDELPIWQFGHTADPIYMGTCNGATSTCYTAGYAMEAKCHLGKTCVYDTMKELGWHQNIQAHTIFTFINVVENWASMTEGKGLPEVPECTAQADCQDCSNWEFV</sequence>
<evidence type="ECO:0000256" key="9">
    <source>
        <dbReference type="ARBA" id="ARBA00022801"/>
    </source>
</evidence>
<keyword evidence="7" id="KW-0812">Transmembrane</keyword>
<organism evidence="22 23">
    <name type="scientific">Podila minutissima</name>
    <dbReference type="NCBI Taxonomy" id="64525"/>
    <lineage>
        <taxon>Eukaryota</taxon>
        <taxon>Fungi</taxon>
        <taxon>Fungi incertae sedis</taxon>
        <taxon>Mucoromycota</taxon>
        <taxon>Mortierellomycotina</taxon>
        <taxon>Mortierellomycetes</taxon>
        <taxon>Mortierellales</taxon>
        <taxon>Mortierellaceae</taxon>
        <taxon>Podila</taxon>
    </lineage>
</organism>
<dbReference type="GO" id="GO:0034727">
    <property type="term" value="P:piecemeal microautophagy of the nucleus"/>
    <property type="evidence" value="ECO:0007669"/>
    <property type="project" value="TreeGrafter"/>
</dbReference>
<dbReference type="Gene3D" id="3.40.50.1820">
    <property type="entry name" value="alpha/beta hydrolase"/>
    <property type="match status" value="1"/>
</dbReference>
<accession>A0A9P5SJB9</accession>
<evidence type="ECO:0000256" key="20">
    <source>
        <dbReference type="SAM" id="SignalP"/>
    </source>
</evidence>
<dbReference type="PANTHER" id="PTHR47175:SF2">
    <property type="entry name" value="LIPASE ATG15-RELATED"/>
    <property type="match status" value="1"/>
</dbReference>
<feature type="signal peptide" evidence="20">
    <location>
        <begin position="1"/>
        <end position="25"/>
    </location>
</feature>
<evidence type="ECO:0000256" key="15">
    <source>
        <dbReference type="ARBA" id="ARBA00023136"/>
    </source>
</evidence>
<comment type="caution">
    <text evidence="22">The sequence shown here is derived from an EMBL/GenBank/DDBJ whole genome shotgun (WGS) entry which is preliminary data.</text>
</comment>
<keyword evidence="9" id="KW-0378">Hydrolase</keyword>
<dbReference type="Proteomes" id="UP000696485">
    <property type="component" value="Unassembled WGS sequence"/>
</dbReference>
<name>A0A9P5SJB9_9FUNG</name>
<evidence type="ECO:0000256" key="4">
    <source>
        <dbReference type="ARBA" id="ARBA00010701"/>
    </source>
</evidence>
<keyword evidence="11" id="KW-0735">Signal-anchor</keyword>
<comment type="function">
    <text evidence="17">Lipase which is essential for lysis of subvacuolar cytoplasm to vacuole targeted bodies and intravacuolar autophagic bodies. Involved in the lysis of intravacuolar multivesicular body (MVB) vesicles. The intravacuolar membrane disintegration by ATG15 is critical to life span extension.</text>
</comment>
<evidence type="ECO:0000256" key="1">
    <source>
        <dbReference type="ARBA" id="ARBA00001024"/>
    </source>
</evidence>
<evidence type="ECO:0000256" key="2">
    <source>
        <dbReference type="ARBA" id="ARBA00004270"/>
    </source>
</evidence>
<comment type="similarity">
    <text evidence="4">Belongs to the AB hydrolase superfamily. Lipase family.</text>
</comment>
<keyword evidence="13" id="KW-0072">Autophagy</keyword>
<dbReference type="Pfam" id="PF01764">
    <property type="entry name" value="Lipase_3"/>
    <property type="match status" value="1"/>
</dbReference>
<keyword evidence="20" id="KW-0732">Signal</keyword>
<evidence type="ECO:0000256" key="12">
    <source>
        <dbReference type="ARBA" id="ARBA00022989"/>
    </source>
</evidence>
<dbReference type="InterPro" id="IPR002921">
    <property type="entry name" value="Fungal_lipase-type"/>
</dbReference>
<evidence type="ECO:0000256" key="16">
    <source>
        <dbReference type="ARBA" id="ARBA00023180"/>
    </source>
</evidence>
<evidence type="ECO:0000256" key="10">
    <source>
        <dbReference type="ARBA" id="ARBA00022963"/>
    </source>
</evidence>
<gene>
    <name evidence="22" type="primary">ATG15_2</name>
    <name evidence="22" type="ORF">BG006_007708</name>
</gene>
<dbReference type="GO" id="GO:0034496">
    <property type="term" value="P:multivesicular body membrane disassembly"/>
    <property type="evidence" value="ECO:0007669"/>
    <property type="project" value="TreeGrafter"/>
</dbReference>
<dbReference type="GO" id="GO:0004620">
    <property type="term" value="F:phospholipase activity"/>
    <property type="evidence" value="ECO:0007669"/>
    <property type="project" value="TreeGrafter"/>
</dbReference>
<dbReference type="EMBL" id="JAAAUY010000499">
    <property type="protein sequence ID" value="KAF9329161.1"/>
    <property type="molecule type" value="Genomic_DNA"/>
</dbReference>
<dbReference type="SUPFAM" id="SSF53474">
    <property type="entry name" value="alpha/beta-Hydrolases"/>
    <property type="match status" value="1"/>
</dbReference>
<dbReference type="GO" id="GO:0005775">
    <property type="term" value="C:vacuolar lumen"/>
    <property type="evidence" value="ECO:0007669"/>
    <property type="project" value="TreeGrafter"/>
</dbReference>
<comment type="catalytic activity">
    <reaction evidence="1">
        <text>a triacylglycerol + H2O = a diacylglycerol + a fatty acid + H(+)</text>
        <dbReference type="Rhea" id="RHEA:12044"/>
        <dbReference type="ChEBI" id="CHEBI:15377"/>
        <dbReference type="ChEBI" id="CHEBI:15378"/>
        <dbReference type="ChEBI" id="CHEBI:17855"/>
        <dbReference type="ChEBI" id="CHEBI:18035"/>
        <dbReference type="ChEBI" id="CHEBI:28868"/>
        <dbReference type="EC" id="3.1.1.3"/>
    </reaction>
</comment>
<dbReference type="GO" id="GO:0046461">
    <property type="term" value="P:neutral lipid catabolic process"/>
    <property type="evidence" value="ECO:0007669"/>
    <property type="project" value="TreeGrafter"/>
</dbReference>
<evidence type="ECO:0000256" key="6">
    <source>
        <dbReference type="ARBA" id="ARBA00013279"/>
    </source>
</evidence>
<keyword evidence="23" id="KW-1185">Reference proteome</keyword>